<dbReference type="AlphaFoldDB" id="A0A087CHQ3"/>
<dbReference type="InterPro" id="IPR053136">
    <property type="entry name" value="UTP_pyrophosphatase-like"/>
</dbReference>
<sequence length="192" mass="21642">MRTSVLRCGEETIQVKRGAVKNLYLRVKPPDGHIEVTAPQRVSDGMILDFVTSKGSWISHARSRLSASISAGSQGGSPTSWSDEDLALARQSMQRQLSALLDHWVPVVGRAPSAISLRLMSSRWGSCTPATRRIRLNLELARLDPRFLEYVLVHELTHLYVHGHGPEFRRRMDLYLPGWKALRKELNTHVIV</sequence>
<evidence type="ECO:0000259" key="1">
    <source>
        <dbReference type="Pfam" id="PF01863"/>
    </source>
</evidence>
<comment type="caution">
    <text evidence="2">The sequence shown here is derived from an EMBL/GenBank/DDBJ whole genome shotgun (WGS) entry which is preliminary data.</text>
</comment>
<keyword evidence="3" id="KW-1185">Reference proteome</keyword>
<dbReference type="PANTHER" id="PTHR30399:SF1">
    <property type="entry name" value="UTP PYROPHOSPHATASE"/>
    <property type="match status" value="1"/>
</dbReference>
<organism evidence="2 3">
    <name type="scientific">Bifidobacterium psychraerophilum</name>
    <dbReference type="NCBI Taxonomy" id="218140"/>
    <lineage>
        <taxon>Bacteria</taxon>
        <taxon>Bacillati</taxon>
        <taxon>Actinomycetota</taxon>
        <taxon>Actinomycetes</taxon>
        <taxon>Bifidobacteriales</taxon>
        <taxon>Bifidobacteriaceae</taxon>
        <taxon>Bifidobacterium</taxon>
    </lineage>
</organism>
<reference evidence="2 3" key="1">
    <citation type="submission" date="2014-03" db="EMBL/GenBank/DDBJ databases">
        <title>Genomics of Bifidobacteria.</title>
        <authorList>
            <person name="Ventura M."/>
            <person name="Milani C."/>
            <person name="Lugli G.A."/>
        </authorList>
    </citation>
    <scope>NUCLEOTIDE SEQUENCE [LARGE SCALE GENOMIC DNA]</scope>
    <source>
        <strain evidence="2 3">LMG 21775</strain>
    </source>
</reference>
<protein>
    <recommendedName>
        <fullName evidence="1">YgjP-like metallopeptidase domain-containing protein</fullName>
    </recommendedName>
</protein>
<feature type="domain" description="YgjP-like metallopeptidase" evidence="1">
    <location>
        <begin position="22"/>
        <end position="67"/>
    </location>
</feature>
<feature type="domain" description="YgjP-like metallopeptidase" evidence="1">
    <location>
        <begin position="88"/>
        <end position="189"/>
    </location>
</feature>
<accession>A0A087CHQ3</accession>
<evidence type="ECO:0000313" key="2">
    <source>
        <dbReference type="EMBL" id="KFI82803.1"/>
    </source>
</evidence>
<dbReference type="eggNOG" id="COG1451">
    <property type="taxonomic scope" value="Bacteria"/>
</dbReference>
<dbReference type="GeneID" id="98299807"/>
<name>A0A087CHQ3_9BIFI</name>
<dbReference type="Gene3D" id="3.30.2010.10">
    <property type="entry name" value="Metalloproteases ('zincins'), catalytic domain"/>
    <property type="match status" value="1"/>
</dbReference>
<dbReference type="PANTHER" id="PTHR30399">
    <property type="entry name" value="UNCHARACTERIZED PROTEIN YGJP"/>
    <property type="match status" value="1"/>
</dbReference>
<dbReference type="Proteomes" id="UP000029050">
    <property type="component" value="Unassembled WGS sequence"/>
</dbReference>
<proteinExistence type="predicted"/>
<evidence type="ECO:0000313" key="3">
    <source>
        <dbReference type="Proteomes" id="UP000029050"/>
    </source>
</evidence>
<dbReference type="EMBL" id="JGZI01000008">
    <property type="protein sequence ID" value="KFI82803.1"/>
    <property type="molecule type" value="Genomic_DNA"/>
</dbReference>
<dbReference type="InterPro" id="IPR002725">
    <property type="entry name" value="YgjP-like_metallopeptidase"/>
</dbReference>
<dbReference type="Pfam" id="PF01863">
    <property type="entry name" value="YgjP-like"/>
    <property type="match status" value="2"/>
</dbReference>
<dbReference type="CDD" id="cd07344">
    <property type="entry name" value="M48_yhfN_like"/>
    <property type="match status" value="1"/>
</dbReference>
<gene>
    <name evidence="2" type="ORF">BPSY_0594</name>
</gene>
<dbReference type="RefSeq" id="WP_033496854.1">
    <property type="nucleotide sequence ID" value="NZ_JGZI01000008.1"/>
</dbReference>